<comment type="caution">
    <text evidence="1">The sequence shown here is derived from an EMBL/GenBank/DDBJ whole genome shotgun (WGS) entry which is preliminary data.</text>
</comment>
<accession>A0ACC2DEX1</accession>
<organism evidence="1 2">
    <name type="scientific">Diphasiastrum complanatum</name>
    <name type="common">Issler's clubmoss</name>
    <name type="synonym">Lycopodium complanatum</name>
    <dbReference type="NCBI Taxonomy" id="34168"/>
    <lineage>
        <taxon>Eukaryota</taxon>
        <taxon>Viridiplantae</taxon>
        <taxon>Streptophyta</taxon>
        <taxon>Embryophyta</taxon>
        <taxon>Tracheophyta</taxon>
        <taxon>Lycopodiopsida</taxon>
        <taxon>Lycopodiales</taxon>
        <taxon>Lycopodiaceae</taxon>
        <taxon>Lycopodioideae</taxon>
        <taxon>Diphasiastrum</taxon>
    </lineage>
</organism>
<sequence>MGRRKSTKPKKIDDHAKLGKMFVNCRKQLGNKAHQLAIQCDAQVALIIISKSGKLFQYCSTGDMNGAVRRYTSYRCSLKFDIVKDLDEISRLKRELEQCNQTIRHMYGEDLSHLTLNDLLKLEEEAFMALTRIRQKRRVEVLSFTLPDQIEIQAYRNF</sequence>
<keyword evidence="2" id="KW-1185">Reference proteome</keyword>
<name>A0ACC2DEX1_DIPCM</name>
<dbReference type="EMBL" id="CM055097">
    <property type="protein sequence ID" value="KAJ7552884.1"/>
    <property type="molecule type" value="Genomic_DNA"/>
</dbReference>
<evidence type="ECO:0000313" key="1">
    <source>
        <dbReference type="EMBL" id="KAJ7552884.1"/>
    </source>
</evidence>
<dbReference type="Proteomes" id="UP001162992">
    <property type="component" value="Chromosome 6"/>
</dbReference>
<reference evidence="2" key="1">
    <citation type="journal article" date="2024" name="Proc. Natl. Acad. Sci. U.S.A.">
        <title>Extraordinary preservation of gene collinearity over three hundred million years revealed in homosporous lycophytes.</title>
        <authorList>
            <person name="Li C."/>
            <person name="Wickell D."/>
            <person name="Kuo L.Y."/>
            <person name="Chen X."/>
            <person name="Nie B."/>
            <person name="Liao X."/>
            <person name="Peng D."/>
            <person name="Ji J."/>
            <person name="Jenkins J."/>
            <person name="Williams M."/>
            <person name="Shu S."/>
            <person name="Plott C."/>
            <person name="Barry K."/>
            <person name="Rajasekar S."/>
            <person name="Grimwood J."/>
            <person name="Han X."/>
            <person name="Sun S."/>
            <person name="Hou Z."/>
            <person name="He W."/>
            <person name="Dai G."/>
            <person name="Sun C."/>
            <person name="Schmutz J."/>
            <person name="Leebens-Mack J.H."/>
            <person name="Li F.W."/>
            <person name="Wang L."/>
        </authorList>
    </citation>
    <scope>NUCLEOTIDE SEQUENCE [LARGE SCALE GENOMIC DNA]</scope>
    <source>
        <strain evidence="2">cv. PW_Plant_1</strain>
    </source>
</reference>
<protein>
    <submittedName>
        <fullName evidence="1">Uncharacterized protein</fullName>
    </submittedName>
</protein>
<evidence type="ECO:0000313" key="2">
    <source>
        <dbReference type="Proteomes" id="UP001162992"/>
    </source>
</evidence>
<proteinExistence type="predicted"/>
<gene>
    <name evidence="1" type="ORF">O6H91_06G074300</name>
</gene>